<dbReference type="SUPFAM" id="SSF47113">
    <property type="entry name" value="Histone-fold"/>
    <property type="match status" value="1"/>
</dbReference>
<dbReference type="InterPro" id="IPR009072">
    <property type="entry name" value="Histone-fold"/>
</dbReference>
<dbReference type="Gene3D" id="1.10.20.10">
    <property type="entry name" value="Histone, subunit A"/>
    <property type="match status" value="1"/>
</dbReference>
<dbReference type="Pfam" id="PF04719">
    <property type="entry name" value="TAFII28"/>
    <property type="match status" value="1"/>
</dbReference>
<gene>
    <name evidence="8" type="ORF">TorRG33x02_242810</name>
</gene>
<dbReference type="OrthoDB" id="28335at2759"/>
<dbReference type="GO" id="GO:0005669">
    <property type="term" value="C:transcription factor TFIID complex"/>
    <property type="evidence" value="ECO:0007669"/>
    <property type="project" value="InterPro"/>
</dbReference>
<accession>A0A2P5DST5</accession>
<evidence type="ECO:0000313" key="9">
    <source>
        <dbReference type="Proteomes" id="UP000237000"/>
    </source>
</evidence>
<evidence type="ECO:0000256" key="1">
    <source>
        <dbReference type="ARBA" id="ARBA00004123"/>
    </source>
</evidence>
<dbReference type="InterPro" id="IPR045127">
    <property type="entry name" value="TAF11-like"/>
</dbReference>
<dbReference type="AlphaFoldDB" id="A0A2P5DST5"/>
<dbReference type="CDD" id="cd08048">
    <property type="entry name" value="HFD_TAF11"/>
    <property type="match status" value="1"/>
</dbReference>
<keyword evidence="5" id="KW-0539">Nucleus</keyword>
<organism evidence="8 9">
    <name type="scientific">Trema orientale</name>
    <name type="common">Charcoal tree</name>
    <name type="synonym">Celtis orientalis</name>
    <dbReference type="NCBI Taxonomy" id="63057"/>
    <lineage>
        <taxon>Eukaryota</taxon>
        <taxon>Viridiplantae</taxon>
        <taxon>Streptophyta</taxon>
        <taxon>Embryophyta</taxon>
        <taxon>Tracheophyta</taxon>
        <taxon>Spermatophyta</taxon>
        <taxon>Magnoliopsida</taxon>
        <taxon>eudicotyledons</taxon>
        <taxon>Gunneridae</taxon>
        <taxon>Pentapetalae</taxon>
        <taxon>rosids</taxon>
        <taxon>fabids</taxon>
        <taxon>Rosales</taxon>
        <taxon>Cannabaceae</taxon>
        <taxon>Trema</taxon>
    </lineage>
</organism>
<protein>
    <submittedName>
        <fullName evidence="8">TAFII28-like protein</fullName>
    </submittedName>
</protein>
<feature type="domain" description="TAFII28-like protein" evidence="7">
    <location>
        <begin position="62"/>
        <end position="115"/>
    </location>
</feature>
<comment type="caution">
    <text evidence="8">The sequence shown here is derived from an EMBL/GenBank/DDBJ whole genome shotgun (WGS) entry which is preliminary data.</text>
</comment>
<dbReference type="STRING" id="63057.A0A2P5DST5"/>
<proteinExistence type="inferred from homology"/>
<evidence type="ECO:0000256" key="6">
    <source>
        <dbReference type="SAM" id="MobiDB-lite"/>
    </source>
</evidence>
<keyword evidence="9" id="KW-1185">Reference proteome</keyword>
<feature type="region of interest" description="Disordered" evidence="6">
    <location>
        <begin position="1"/>
        <end position="55"/>
    </location>
</feature>
<keyword evidence="4" id="KW-0804">Transcription</keyword>
<dbReference type="Proteomes" id="UP000237000">
    <property type="component" value="Unassembled WGS sequence"/>
</dbReference>
<keyword evidence="3" id="KW-0805">Transcription regulation</keyword>
<dbReference type="GO" id="GO:0046982">
    <property type="term" value="F:protein heterodimerization activity"/>
    <property type="evidence" value="ECO:0007669"/>
    <property type="project" value="InterPro"/>
</dbReference>
<dbReference type="GO" id="GO:0051123">
    <property type="term" value="P:RNA polymerase II preinitiation complex assembly"/>
    <property type="evidence" value="ECO:0007669"/>
    <property type="project" value="InterPro"/>
</dbReference>
<evidence type="ECO:0000256" key="2">
    <source>
        <dbReference type="ARBA" id="ARBA00009788"/>
    </source>
</evidence>
<dbReference type="InParanoid" id="A0A2P5DST5"/>
<dbReference type="PANTHER" id="PTHR13218">
    <property type="entry name" value="TRANSCRIPTION INITIATION FACTOR TFIID SUBUNIT 11-RELATED"/>
    <property type="match status" value="1"/>
</dbReference>
<sequence length="132" mass="14647">MAMDPFEAALKEPADFQEDTMDTQSPTSTAAEPVAVPGTNVSNPNNENEEEEEENMDLLLTITGMRNVSEPMIVAVSATSKMFVGEIVETARGVMAERKDSGPIRPCHIREAFRRLRLEGKVPRRSVPRLFL</sequence>
<dbReference type="EMBL" id="JXTC01000251">
    <property type="protein sequence ID" value="PON76341.1"/>
    <property type="molecule type" value="Genomic_DNA"/>
</dbReference>
<comment type="subcellular location">
    <subcellularLocation>
        <location evidence="1">Nucleus</location>
    </subcellularLocation>
</comment>
<comment type="similarity">
    <text evidence="2">Belongs to the TAF11 family.</text>
</comment>
<dbReference type="GO" id="GO:0016251">
    <property type="term" value="F:RNA polymerase II general transcription initiation factor activity"/>
    <property type="evidence" value="ECO:0007669"/>
    <property type="project" value="TreeGrafter"/>
</dbReference>
<evidence type="ECO:0000256" key="5">
    <source>
        <dbReference type="ARBA" id="ARBA00023242"/>
    </source>
</evidence>
<evidence type="ECO:0000256" key="3">
    <source>
        <dbReference type="ARBA" id="ARBA00023015"/>
    </source>
</evidence>
<name>A0A2P5DST5_TREOI</name>
<dbReference type="PANTHER" id="PTHR13218:SF8">
    <property type="entry name" value="TRANSCRIPTION INITIATION FACTOR TFIID SUBUNIT 11"/>
    <property type="match status" value="1"/>
</dbReference>
<reference evidence="9" key="1">
    <citation type="submission" date="2016-06" db="EMBL/GenBank/DDBJ databases">
        <title>Parallel loss of symbiosis genes in relatives of nitrogen-fixing non-legume Parasponia.</title>
        <authorList>
            <person name="Van Velzen R."/>
            <person name="Holmer R."/>
            <person name="Bu F."/>
            <person name="Rutten L."/>
            <person name="Van Zeijl A."/>
            <person name="Liu W."/>
            <person name="Santuari L."/>
            <person name="Cao Q."/>
            <person name="Sharma T."/>
            <person name="Shen D."/>
            <person name="Roswanjaya Y."/>
            <person name="Wardhani T."/>
            <person name="Kalhor M.S."/>
            <person name="Jansen J."/>
            <person name="Van den Hoogen J."/>
            <person name="Gungor B."/>
            <person name="Hartog M."/>
            <person name="Hontelez J."/>
            <person name="Verver J."/>
            <person name="Yang W.-C."/>
            <person name="Schijlen E."/>
            <person name="Repin R."/>
            <person name="Schilthuizen M."/>
            <person name="Schranz E."/>
            <person name="Heidstra R."/>
            <person name="Miyata K."/>
            <person name="Fedorova E."/>
            <person name="Kohlen W."/>
            <person name="Bisseling T."/>
            <person name="Smit S."/>
            <person name="Geurts R."/>
        </authorList>
    </citation>
    <scope>NUCLEOTIDE SEQUENCE [LARGE SCALE GENOMIC DNA]</scope>
    <source>
        <strain evidence="9">cv. RG33-2</strain>
    </source>
</reference>
<evidence type="ECO:0000313" key="8">
    <source>
        <dbReference type="EMBL" id="PON76341.1"/>
    </source>
</evidence>
<dbReference type="InterPro" id="IPR006809">
    <property type="entry name" value="TAFII28_dom"/>
</dbReference>
<evidence type="ECO:0000259" key="7">
    <source>
        <dbReference type="Pfam" id="PF04719"/>
    </source>
</evidence>
<evidence type="ECO:0000256" key="4">
    <source>
        <dbReference type="ARBA" id="ARBA00023163"/>
    </source>
</evidence>